<dbReference type="Gene3D" id="1.25.40.10">
    <property type="entry name" value="Tetratricopeptide repeat domain"/>
    <property type="match status" value="2"/>
</dbReference>
<accession>A0A3M6QTU4</accession>
<evidence type="ECO:0008006" key="4">
    <source>
        <dbReference type="Google" id="ProtNLM"/>
    </source>
</evidence>
<dbReference type="AlphaFoldDB" id="A0A3M6QTU4"/>
<sequence>MTVRVSGGGLERGRVVSLVLLVALLAGLLGASTPARAQPRAVWHDEDIAAPMNDENLLIPAPQPLSPALPGAGFSGDGAGSLFDADEGPQALPNPQAEQELRHRLRILQAQARQLEAASKAQGRATVQQAAQAALELGLIHLHGSGVPVDAGVAQQWFEQALALQPQGRAVGAMAWCYLQGCQLPPDADAAREMITRLRGIQPGRAAFLEWALALQQSPLIMMPAPRHSGGGQRLQVPQPALLREAARAGDVHAHVELGIDAFNQGQETQARAHFRAAAHGSPAARANLTMLDAVRQRQQQGGAAAQAGGRELEAAHRAHRGTQGPANYSEALRLYRLAAQQGNAAARNMLQLILSRPAADGGINVVWMRELALMDFSGELPQLAAPVSQPQLQRDPTPLFDWLPAYWQERATLRGLLPGD</sequence>
<feature type="region of interest" description="Disordered" evidence="1">
    <location>
        <begin position="302"/>
        <end position="324"/>
    </location>
</feature>
<dbReference type="SMART" id="SM00671">
    <property type="entry name" value="SEL1"/>
    <property type="match status" value="2"/>
</dbReference>
<dbReference type="Proteomes" id="UP000278006">
    <property type="component" value="Unassembled WGS sequence"/>
</dbReference>
<proteinExistence type="predicted"/>
<gene>
    <name evidence="2" type="ORF">D8I35_07850</name>
</gene>
<dbReference type="Pfam" id="PF08238">
    <property type="entry name" value="Sel1"/>
    <property type="match status" value="3"/>
</dbReference>
<dbReference type="EMBL" id="RDQO01000002">
    <property type="protein sequence ID" value="RMX06437.1"/>
    <property type="molecule type" value="Genomic_DNA"/>
</dbReference>
<evidence type="ECO:0000256" key="1">
    <source>
        <dbReference type="SAM" id="MobiDB-lite"/>
    </source>
</evidence>
<protein>
    <recommendedName>
        <fullName evidence="4">Sel1 repeat family protein</fullName>
    </recommendedName>
</protein>
<dbReference type="InterPro" id="IPR011990">
    <property type="entry name" value="TPR-like_helical_dom_sf"/>
</dbReference>
<dbReference type="InterPro" id="IPR006597">
    <property type="entry name" value="Sel1-like"/>
</dbReference>
<evidence type="ECO:0000313" key="3">
    <source>
        <dbReference type="Proteomes" id="UP000278006"/>
    </source>
</evidence>
<comment type="caution">
    <text evidence="2">The sequence shown here is derived from an EMBL/GenBank/DDBJ whole genome shotgun (WGS) entry which is preliminary data.</text>
</comment>
<organism evidence="2 3">
    <name type="scientific">Corticibacter populi</name>
    <dbReference type="NCBI Taxonomy" id="1550736"/>
    <lineage>
        <taxon>Bacteria</taxon>
        <taxon>Pseudomonadati</taxon>
        <taxon>Pseudomonadota</taxon>
        <taxon>Betaproteobacteria</taxon>
        <taxon>Burkholderiales</taxon>
        <taxon>Comamonadaceae</taxon>
        <taxon>Corticibacter</taxon>
    </lineage>
</organism>
<name>A0A3M6QTU4_9BURK</name>
<dbReference type="RefSeq" id="WP_122227716.1">
    <property type="nucleotide sequence ID" value="NZ_RDQO01000002.1"/>
</dbReference>
<keyword evidence="3" id="KW-1185">Reference proteome</keyword>
<reference evidence="2 3" key="1">
    <citation type="submission" date="2018-10" db="EMBL/GenBank/DDBJ databases">
        <title>Draft genome of Cortibacter populi DSM10536.</title>
        <authorList>
            <person name="Bernier A.-M."/>
            <person name="Bernard K."/>
        </authorList>
    </citation>
    <scope>NUCLEOTIDE SEQUENCE [LARGE SCALE GENOMIC DNA]</scope>
    <source>
        <strain evidence="2 3">DSM 105136</strain>
    </source>
</reference>
<dbReference type="SUPFAM" id="SSF81901">
    <property type="entry name" value="HCP-like"/>
    <property type="match status" value="2"/>
</dbReference>
<evidence type="ECO:0000313" key="2">
    <source>
        <dbReference type="EMBL" id="RMX06437.1"/>
    </source>
</evidence>